<dbReference type="InterPro" id="IPR008906">
    <property type="entry name" value="HATC_C_dom"/>
</dbReference>
<feature type="compositionally biased region" description="Polar residues" evidence="1">
    <location>
        <begin position="82"/>
        <end position="101"/>
    </location>
</feature>
<feature type="compositionally biased region" description="Basic and acidic residues" evidence="1">
    <location>
        <begin position="33"/>
        <end position="57"/>
    </location>
</feature>
<dbReference type="EMBL" id="JACVVK020000057">
    <property type="protein sequence ID" value="KAK7497570.1"/>
    <property type="molecule type" value="Genomic_DNA"/>
</dbReference>
<sequence length="873" mass="97511">MPRPKPLRNADSSGTMKLTSFLVQRDSAGASKDQSKQAEKRKAPCNEPLRSDSHESEQVGGKMHKEHCYPAPEPVMAETEPDSVSQQSLEKSGDTTACDNNSSASQSASSCSSDQDVCSSFSASSPDIGKFFNKRSSLTDGDVFHILTNHWKPPSSYQFPLPKGKKQGRRCQRQWFEQFPWLAYSTSDDGVFCKHCVFFSSCENLQVNFVGKPFNQWQKALEKIREHGDTGKHRDALMKSENFVARMKQPEAGIDVVLDEAAAAQIEKNRLVLAGIIKIILLCGRQGLALRGTDDDGVLGENNRSNFNALLKFSIDSGNDTLKQHLQTCASNATYISKTTQNNLIQIIGDEIQSQVLAEVRDAKFFSILADEVTDKANWEQLSLVLRYVHKGEIKEEFMTFIQCEDITGETLANNILNALREWGLDIQNLRGQGYDGASNMSGKFKGVQARLKEVNPKALYVHCASHCLNLCVLKACSVPQVKNMFELVKEVSNFFAASPKRQRKLESVIAAAFPDSRKQKLVDLCRTRWVERHAALETFADLYTVVCDCFGQMGEEGSDKWDSDSLTRASGMLNSLQYSSFIVAFVTARKGLQYIKPLTVKLQTVARDIALAHQEIAEVTTCIQHLRSNAEATFFQWFGEAERIATAAGFDVSMPRQCQRQTLRDNHPANNSESYFRASIAIPFLDHLLSELNSRFQHSKLAADVLSLVPETLLQNTVAGFNAIPEGLESLATLWDTDLPDHGSLEAEYNRWISKWRSVQDEAAAEGKEAHLPATAAAALGKCDEQMYPNISTILRQLCTLPVTTSEVERSISRLKTIKTYLRSSTAEDRLNGLALMRIHYDRDVNVSNVVDRFAAKFRTRMMLQATRMLNQ</sequence>
<evidence type="ECO:0000313" key="6">
    <source>
        <dbReference type="Proteomes" id="UP001519460"/>
    </source>
</evidence>
<dbReference type="EMBL" id="JACVVK020000627">
    <property type="protein sequence ID" value="KAK7462030.1"/>
    <property type="molecule type" value="Genomic_DNA"/>
</dbReference>
<dbReference type="InterPro" id="IPR052958">
    <property type="entry name" value="IFN-induced_PKR_regulator"/>
</dbReference>
<organism evidence="3 6">
    <name type="scientific">Batillaria attramentaria</name>
    <dbReference type="NCBI Taxonomy" id="370345"/>
    <lineage>
        <taxon>Eukaryota</taxon>
        <taxon>Metazoa</taxon>
        <taxon>Spiralia</taxon>
        <taxon>Lophotrochozoa</taxon>
        <taxon>Mollusca</taxon>
        <taxon>Gastropoda</taxon>
        <taxon>Caenogastropoda</taxon>
        <taxon>Sorbeoconcha</taxon>
        <taxon>Cerithioidea</taxon>
        <taxon>Batillariidae</taxon>
        <taxon>Batillaria</taxon>
    </lineage>
</organism>
<proteinExistence type="predicted"/>
<dbReference type="Pfam" id="PF14291">
    <property type="entry name" value="DUF4371"/>
    <property type="match status" value="1"/>
</dbReference>
<dbReference type="InterPro" id="IPR025398">
    <property type="entry name" value="DUF4371"/>
</dbReference>
<name>A0ABD0J5F6_9CAEN</name>
<gene>
    <name evidence="5" type="ORF">BaRGS_00011210</name>
    <name evidence="4" type="ORF">BaRGS_00023329</name>
    <name evidence="3" type="ORF">BaRGS_00038559</name>
</gene>
<dbReference type="AlphaFoldDB" id="A0ABD0J5F6"/>
<evidence type="ECO:0000259" key="2">
    <source>
        <dbReference type="SMART" id="SM00597"/>
    </source>
</evidence>
<reference evidence="3 6" key="2">
    <citation type="journal article" date="2023" name="Sci. Data">
        <title>Genome assembly of the Korean intertidal mud-creeper Batillaria attramentaria.</title>
        <authorList>
            <person name="Patra A.K."/>
            <person name="Ho P.T."/>
            <person name="Jun S."/>
            <person name="Lee S.J."/>
            <person name="Kim Y."/>
            <person name="Won Y.J."/>
        </authorList>
    </citation>
    <scope>NUCLEOTIDE SEQUENCE [LARGE SCALE GENOMIC DNA]</scope>
    <source>
        <strain evidence="3">Wonlab-2016</strain>
    </source>
</reference>
<dbReference type="SMART" id="SM00597">
    <property type="entry name" value="ZnF_TTF"/>
    <property type="match status" value="1"/>
</dbReference>
<dbReference type="InterPro" id="IPR012337">
    <property type="entry name" value="RNaseH-like_sf"/>
</dbReference>
<protein>
    <recommendedName>
        <fullName evidence="2">TTF-type domain-containing protein</fullName>
    </recommendedName>
</protein>
<keyword evidence="6" id="KW-1185">Reference proteome</keyword>
<dbReference type="EMBL" id="JACVVK020000195">
    <property type="protein sequence ID" value="KAK7485381.1"/>
    <property type="molecule type" value="Genomic_DNA"/>
</dbReference>
<dbReference type="Proteomes" id="UP001519460">
    <property type="component" value="Unassembled WGS sequence"/>
</dbReference>
<evidence type="ECO:0000313" key="5">
    <source>
        <dbReference type="EMBL" id="KAK7497570.1"/>
    </source>
</evidence>
<accession>A0ABD0J5F6</accession>
<feature type="compositionally biased region" description="Polar residues" evidence="1">
    <location>
        <begin position="10"/>
        <end position="22"/>
    </location>
</feature>
<evidence type="ECO:0000313" key="4">
    <source>
        <dbReference type="EMBL" id="KAK7485381.1"/>
    </source>
</evidence>
<reference evidence="3" key="3">
    <citation type="submission" date="2023-01" db="EMBL/GenBank/DDBJ databases">
        <authorList>
            <person name="Patra A."/>
        </authorList>
    </citation>
    <scope>NUCLEOTIDE SEQUENCE</scope>
    <source>
        <strain evidence="3">Wonlab-2016</strain>
        <tissue evidence="3">Foot muscle</tissue>
    </source>
</reference>
<dbReference type="SUPFAM" id="SSF53098">
    <property type="entry name" value="Ribonuclease H-like"/>
    <property type="match status" value="1"/>
</dbReference>
<dbReference type="InterPro" id="IPR006580">
    <property type="entry name" value="Znf_TTF"/>
</dbReference>
<dbReference type="PANTHER" id="PTHR46289">
    <property type="entry name" value="52 KDA REPRESSOR OF THE INHIBITOR OF THE PROTEIN KINASE-LIKE PROTEIN-RELATED"/>
    <property type="match status" value="1"/>
</dbReference>
<evidence type="ECO:0000313" key="3">
    <source>
        <dbReference type="EMBL" id="KAK7462030.1"/>
    </source>
</evidence>
<dbReference type="Pfam" id="PF05699">
    <property type="entry name" value="Dimer_Tnp_hAT"/>
    <property type="match status" value="1"/>
</dbReference>
<dbReference type="PANTHER" id="PTHR46289:SF14">
    <property type="entry name" value="DUF4371 DOMAIN-CONTAINING PROTEIN"/>
    <property type="match status" value="1"/>
</dbReference>
<feature type="compositionally biased region" description="Low complexity" evidence="1">
    <location>
        <begin position="102"/>
        <end position="113"/>
    </location>
</feature>
<feature type="region of interest" description="Disordered" evidence="1">
    <location>
        <begin position="1"/>
        <end position="113"/>
    </location>
</feature>
<evidence type="ECO:0000256" key="1">
    <source>
        <dbReference type="SAM" id="MobiDB-lite"/>
    </source>
</evidence>
<reference evidence="3" key="1">
    <citation type="submission" date="2020-09" db="EMBL/GenBank/DDBJ databases">
        <authorList>
            <person name="Won Y."/>
        </authorList>
    </citation>
    <scope>NUCLEOTIDE SEQUENCE</scope>
    <source>
        <strain evidence="3">Wonlab-2016</strain>
        <tissue evidence="3">Foot muscle</tissue>
    </source>
</reference>
<feature type="domain" description="TTF-type" evidence="2">
    <location>
        <begin position="167"/>
        <end position="256"/>
    </location>
</feature>
<comment type="caution">
    <text evidence="3">The sequence shown here is derived from an EMBL/GenBank/DDBJ whole genome shotgun (WGS) entry which is preliminary data.</text>
</comment>